<dbReference type="InterPro" id="IPR051886">
    <property type="entry name" value="Seed_Dev/Stress_Resp_Reg"/>
</dbReference>
<name>A0A2N9ILC8_FAGSY</name>
<dbReference type="InterPro" id="IPR025422">
    <property type="entry name" value="TGA_domain"/>
</dbReference>
<organism evidence="2">
    <name type="scientific">Fagus sylvatica</name>
    <name type="common">Beechnut</name>
    <dbReference type="NCBI Taxonomy" id="28930"/>
    <lineage>
        <taxon>Eukaryota</taxon>
        <taxon>Viridiplantae</taxon>
        <taxon>Streptophyta</taxon>
        <taxon>Embryophyta</taxon>
        <taxon>Tracheophyta</taxon>
        <taxon>Spermatophyta</taxon>
        <taxon>Magnoliopsida</taxon>
        <taxon>eudicotyledons</taxon>
        <taxon>Gunneridae</taxon>
        <taxon>Pentapetalae</taxon>
        <taxon>rosids</taxon>
        <taxon>fabids</taxon>
        <taxon>Fagales</taxon>
        <taxon>Fagaceae</taxon>
        <taxon>Fagus</taxon>
    </lineage>
</organism>
<protein>
    <recommendedName>
        <fullName evidence="1">DOG1 domain-containing protein</fullName>
    </recommendedName>
</protein>
<proteinExistence type="predicted"/>
<dbReference type="GO" id="GO:0006351">
    <property type="term" value="P:DNA-templated transcription"/>
    <property type="evidence" value="ECO:0007669"/>
    <property type="project" value="InterPro"/>
</dbReference>
<dbReference type="Pfam" id="PF14144">
    <property type="entry name" value="DOG1"/>
    <property type="match status" value="1"/>
</dbReference>
<gene>
    <name evidence="2" type="ORF">FSB_LOCUS52976</name>
</gene>
<dbReference type="EMBL" id="OIVN01006101">
    <property type="protein sequence ID" value="SPD25094.1"/>
    <property type="molecule type" value="Genomic_DNA"/>
</dbReference>
<evidence type="ECO:0000259" key="1">
    <source>
        <dbReference type="PROSITE" id="PS51806"/>
    </source>
</evidence>
<sequence>MVVLTYVASAIRNGTPELESFPRFYEHWLLEQNKYLEDLISVFKLHNKSIDTNTSQTSTLINQVIEHYEHYYEVMSRWAKQYVLGMLTPSWTSTLEEGFMWIGGWRPTMAFHLLYSKSGLQLEDQLADFIRGLSTGDLGDLSPTQLNQTRPWLNSELMRSGGGGGDQEEQVRLALLPKEEGLEKILQKADDLRLRTLKAILDVVTPVQAVHFLIAAAELHLRLHDWRKKKDARQHHGIGGN</sequence>
<dbReference type="PANTHER" id="PTHR46354">
    <property type="entry name" value="DOG1 DOMAIN-CONTAINING PROTEIN"/>
    <property type="match status" value="1"/>
</dbReference>
<dbReference type="AlphaFoldDB" id="A0A2N9ILC8"/>
<dbReference type="PROSITE" id="PS51806">
    <property type="entry name" value="DOG1"/>
    <property type="match status" value="1"/>
</dbReference>
<accession>A0A2N9ILC8</accession>
<dbReference type="GO" id="GO:0043565">
    <property type="term" value="F:sequence-specific DNA binding"/>
    <property type="evidence" value="ECO:0007669"/>
    <property type="project" value="InterPro"/>
</dbReference>
<feature type="domain" description="DOG1" evidence="1">
    <location>
        <begin position="18"/>
        <end position="233"/>
    </location>
</feature>
<evidence type="ECO:0000313" key="2">
    <source>
        <dbReference type="EMBL" id="SPD25094.1"/>
    </source>
</evidence>
<dbReference type="PANTHER" id="PTHR46354:SF4">
    <property type="entry name" value="PROTEIN DOG1-LIKE 3"/>
    <property type="match status" value="1"/>
</dbReference>
<reference evidence="2" key="1">
    <citation type="submission" date="2018-02" db="EMBL/GenBank/DDBJ databases">
        <authorList>
            <person name="Cohen D.B."/>
            <person name="Kent A.D."/>
        </authorList>
    </citation>
    <scope>NUCLEOTIDE SEQUENCE</scope>
</reference>